<feature type="non-terminal residue" evidence="5">
    <location>
        <position position="355"/>
    </location>
</feature>
<comment type="caution">
    <text evidence="5">The sequence shown here is derived from an EMBL/GenBank/DDBJ whole genome shotgun (WGS) entry which is preliminary data.</text>
</comment>
<evidence type="ECO:0000256" key="3">
    <source>
        <dbReference type="ARBA" id="ARBA00022989"/>
    </source>
</evidence>
<protein>
    <submittedName>
        <fullName evidence="5">Uncharacterized protein</fullName>
    </submittedName>
</protein>
<dbReference type="AlphaFoldDB" id="A0A0F8YV30"/>
<evidence type="ECO:0000256" key="4">
    <source>
        <dbReference type="ARBA" id="ARBA00023136"/>
    </source>
</evidence>
<sequence>FNSEGNVGVTRSYSQRSTSTTTIENLYDLYALNTIGAIEQAIKADSNGQFDTIRPYFTNGVPDYRFVNSEDIELTKQLSPLYSPIVVSPQHYQELVRAGYSKSEIVFDLNNLYLWAQAFNLNPVKRESGYVQKIEISNKYFKYTISEMIIQTPNGRIDVSSSDYVIEDGTIYFTKKISDILGIPLLSIIFGGNYDLHIYFDTIVPFEVKSQNIVTYDEQTLRRRVNTINYVDTIADNGRLALAQTLSYSISDYFNQYYIAATDANFRVQFKFTWITTLWSTLFSTLLLAPMAIMSSMASSGKSLGKTVASQLVSIPSAVVEEIWEELYLDPLVERYFYSRVQLAGGSEELATFVS</sequence>
<dbReference type="GO" id="GO:0016020">
    <property type="term" value="C:membrane"/>
    <property type="evidence" value="ECO:0007669"/>
    <property type="project" value="UniProtKB-SubCell"/>
</dbReference>
<organism evidence="5">
    <name type="scientific">marine sediment metagenome</name>
    <dbReference type="NCBI Taxonomy" id="412755"/>
    <lineage>
        <taxon>unclassified sequences</taxon>
        <taxon>metagenomes</taxon>
        <taxon>ecological metagenomes</taxon>
    </lineage>
</organism>
<dbReference type="InterPro" id="IPR035906">
    <property type="entry name" value="MetI-like_sf"/>
</dbReference>
<reference evidence="5" key="1">
    <citation type="journal article" date="2015" name="Nature">
        <title>Complex archaea that bridge the gap between prokaryotes and eukaryotes.</title>
        <authorList>
            <person name="Spang A."/>
            <person name="Saw J.H."/>
            <person name="Jorgensen S.L."/>
            <person name="Zaremba-Niedzwiedzka K."/>
            <person name="Martijn J."/>
            <person name="Lind A.E."/>
            <person name="van Eijk R."/>
            <person name="Schleper C."/>
            <person name="Guy L."/>
            <person name="Ettema T.J."/>
        </authorList>
    </citation>
    <scope>NUCLEOTIDE SEQUENCE</scope>
</reference>
<keyword evidence="3" id="KW-1133">Transmembrane helix</keyword>
<evidence type="ECO:0000256" key="1">
    <source>
        <dbReference type="ARBA" id="ARBA00004141"/>
    </source>
</evidence>
<evidence type="ECO:0000256" key="2">
    <source>
        <dbReference type="ARBA" id="ARBA00022692"/>
    </source>
</evidence>
<proteinExistence type="predicted"/>
<accession>A0A0F8YV30</accession>
<feature type="non-terminal residue" evidence="5">
    <location>
        <position position="1"/>
    </location>
</feature>
<keyword evidence="2" id="KW-0812">Transmembrane</keyword>
<dbReference type="EMBL" id="LAZR01064246">
    <property type="protein sequence ID" value="KKK57904.1"/>
    <property type="molecule type" value="Genomic_DNA"/>
</dbReference>
<name>A0A0F8YV30_9ZZZZ</name>
<keyword evidence="4" id="KW-0472">Membrane</keyword>
<comment type="subcellular location">
    <subcellularLocation>
        <location evidence="1">Membrane</location>
        <topology evidence="1">Multi-pass membrane protein</topology>
    </subcellularLocation>
</comment>
<gene>
    <name evidence="5" type="ORF">LCGC14_3049800</name>
</gene>
<evidence type="ECO:0000313" key="5">
    <source>
        <dbReference type="EMBL" id="KKK57904.1"/>
    </source>
</evidence>
<dbReference type="Gene3D" id="1.10.3720.10">
    <property type="entry name" value="MetI-like"/>
    <property type="match status" value="1"/>
</dbReference>